<dbReference type="GeneID" id="16045418"/>
<evidence type="ECO:0000256" key="1">
    <source>
        <dbReference type="SAM" id="MobiDB-lite"/>
    </source>
</evidence>
<dbReference type="EMBL" id="HQ317383">
    <property type="protein sequence ID" value="AGN33692.1"/>
    <property type="molecule type" value="Genomic_DNA"/>
</dbReference>
<feature type="region of interest" description="Disordered" evidence="1">
    <location>
        <begin position="57"/>
        <end position="79"/>
    </location>
</feature>
<sequence length="79" mass="8800">MTLFFMSKLFVLPLMVATLASITGGTVAEAKPRMFHDNPGGNPGTIHRPRKRCTFKRPCSRMPELPDFGTPMPRGGLRR</sequence>
<keyword evidence="3" id="KW-1185">Reference proteome</keyword>
<protein>
    <submittedName>
        <fullName evidence="2">Uncharacterized protein</fullName>
    </submittedName>
</protein>
<proteinExistence type="predicted"/>
<evidence type="ECO:0000313" key="2">
    <source>
        <dbReference type="EMBL" id="AGN33692.1"/>
    </source>
</evidence>
<feature type="region of interest" description="Disordered" evidence="1">
    <location>
        <begin position="31"/>
        <end position="50"/>
    </location>
</feature>
<organism evidence="2 3">
    <name type="scientific">Synechococcus phage S-IOM18</name>
    <dbReference type="NCBI Taxonomy" id="754039"/>
    <lineage>
        <taxon>Viruses</taxon>
        <taxon>Duplodnaviria</taxon>
        <taxon>Heunggongvirae</taxon>
        <taxon>Uroviricota</taxon>
        <taxon>Caudoviricetes</taxon>
        <taxon>Pantevenvirales</taxon>
        <taxon>Kyanoviridae</taxon>
        <taxon>Tefnutvirus</taxon>
        <taxon>Tefnutvirus siom18</taxon>
    </lineage>
</organism>
<gene>
    <name evidence="2" type="ORF">SWYG_00183</name>
</gene>
<dbReference type="KEGG" id="vg:16045418"/>
<name>R9TPW4_9CAUD</name>
<dbReference type="Proteomes" id="UP000204294">
    <property type="component" value="Segment"/>
</dbReference>
<evidence type="ECO:0000313" key="3">
    <source>
        <dbReference type="Proteomes" id="UP000204294"/>
    </source>
</evidence>
<accession>R9TPW4</accession>
<reference evidence="2 3" key="1">
    <citation type="submission" date="2010-09" db="EMBL/GenBank/DDBJ databases">
        <title>The Genome Sequence of Synechococcus phage S-IOM18.</title>
        <authorList>
            <consortium name="The Broad Institute Genome Sequencing Platform"/>
            <person name="Henn M.R."/>
            <person name="Clokie M."/>
            <person name="Levin J."/>
            <person name="Malboeuf C."/>
            <person name="Casali M."/>
            <person name="Russ C."/>
            <person name="Lennon N."/>
            <person name="Chapman S.B."/>
            <person name="Erlich R."/>
            <person name="Young S.K."/>
            <person name="Yandava C."/>
            <person name="Zeng Q."/>
            <person name="Fitzgerald M.F."/>
            <person name="Alvarado L."/>
            <person name="Anderson S."/>
            <person name="Berlin A."/>
            <person name="Chen Z."/>
            <person name="Freedman E."/>
            <person name="Gellesch M."/>
            <person name="Goldberg J."/>
            <person name="Green L."/>
            <person name="Griggs A."/>
            <person name="Gujja S."/>
            <person name="Heilman E.R."/>
            <person name="Heiman D."/>
            <person name="Hollinger A."/>
            <person name="Howarth C."/>
            <person name="Larson L."/>
            <person name="Mehta T."/>
            <person name="Neiman D."/>
            <person name="Pearson M."/>
            <person name="Roberts A."/>
            <person name="Ryan E."/>
            <person name="Saif S."/>
            <person name="Shea T."/>
            <person name="Shenoy N."/>
            <person name="Sisk P."/>
            <person name="Stolte C."/>
            <person name="Sykes S."/>
            <person name="White J."/>
            <person name="Haas B."/>
            <person name="Nusbaum C."/>
            <person name="Birren B."/>
        </authorList>
    </citation>
    <scope>NUCLEOTIDE SEQUENCE [LARGE SCALE GENOMIC DNA]</scope>
    <source>
        <strain evidence="2 3">S-IOM18</strain>
    </source>
</reference>
<dbReference type="RefSeq" id="YP_008126506.1">
    <property type="nucleotide sequence ID" value="NC_021536.1"/>
</dbReference>
<dbReference type="OrthoDB" id="37641at10239"/>